<feature type="domain" description="IPT/TIG" evidence="13">
    <location>
        <begin position="169"/>
        <end position="267"/>
    </location>
</feature>
<dbReference type="InterPro" id="IPR038578">
    <property type="entry name" value="GT29-like_sf"/>
</dbReference>
<dbReference type="GO" id="GO:0009311">
    <property type="term" value="P:oligosaccharide metabolic process"/>
    <property type="evidence" value="ECO:0007669"/>
    <property type="project" value="TreeGrafter"/>
</dbReference>
<dbReference type="InterPro" id="IPR050943">
    <property type="entry name" value="Glycosyltr_29_Sialyltrsf"/>
</dbReference>
<proteinExistence type="inferred from homology"/>
<keyword evidence="6" id="KW-0735">Signal-anchor</keyword>
<evidence type="ECO:0000256" key="7">
    <source>
        <dbReference type="ARBA" id="ARBA00022989"/>
    </source>
</evidence>
<evidence type="ECO:0000313" key="14">
    <source>
        <dbReference type="EMBL" id="JAC59679.1"/>
    </source>
</evidence>
<keyword evidence="8" id="KW-0333">Golgi apparatus</keyword>
<name>A0A061QMP4_9CHLO</name>
<dbReference type="CDD" id="cd00603">
    <property type="entry name" value="IPT_PCSR"/>
    <property type="match status" value="1"/>
</dbReference>
<comment type="similarity">
    <text evidence="2">Belongs to the glycosyltransferase 29 family.</text>
</comment>
<feature type="region of interest" description="Disordered" evidence="11">
    <location>
        <begin position="61"/>
        <end position="153"/>
    </location>
</feature>
<dbReference type="PANTHER" id="PTHR11987:SF36">
    <property type="entry name" value="SIA-ALPHA-2,3-GAL-BETA-1,4-GLCNAC-R:ALPHA 2,8-SIALYLTRANSFERASE"/>
    <property type="match status" value="1"/>
</dbReference>
<keyword evidence="9 12" id="KW-0472">Membrane</keyword>
<protein>
    <submittedName>
        <fullName evidence="14">Beta-galactoside alpha--sialyltransferase 1 isoform x1</fullName>
    </submittedName>
</protein>
<organism evidence="14">
    <name type="scientific">Tetraselmis sp. GSL018</name>
    <dbReference type="NCBI Taxonomy" id="582737"/>
    <lineage>
        <taxon>Eukaryota</taxon>
        <taxon>Viridiplantae</taxon>
        <taxon>Chlorophyta</taxon>
        <taxon>core chlorophytes</taxon>
        <taxon>Chlorodendrophyceae</taxon>
        <taxon>Chlorodendrales</taxon>
        <taxon>Chlorodendraceae</taxon>
        <taxon>Tetraselmis</taxon>
    </lineage>
</organism>
<dbReference type="Gene3D" id="2.10.25.10">
    <property type="entry name" value="Laminin"/>
    <property type="match status" value="1"/>
</dbReference>
<dbReference type="PANTHER" id="PTHR11987">
    <property type="entry name" value="ALPHA-2,8-SIALYLTRANSFERASE"/>
    <property type="match status" value="1"/>
</dbReference>
<evidence type="ECO:0000256" key="1">
    <source>
        <dbReference type="ARBA" id="ARBA00004323"/>
    </source>
</evidence>
<dbReference type="GO" id="GO:0000139">
    <property type="term" value="C:Golgi membrane"/>
    <property type="evidence" value="ECO:0007669"/>
    <property type="project" value="UniProtKB-SubCell"/>
</dbReference>
<evidence type="ECO:0000256" key="6">
    <source>
        <dbReference type="ARBA" id="ARBA00022968"/>
    </source>
</evidence>
<evidence type="ECO:0000256" key="5">
    <source>
        <dbReference type="ARBA" id="ARBA00022692"/>
    </source>
</evidence>
<dbReference type="Pfam" id="PF01833">
    <property type="entry name" value="TIG"/>
    <property type="match status" value="1"/>
</dbReference>
<evidence type="ECO:0000256" key="10">
    <source>
        <dbReference type="ARBA" id="ARBA00023180"/>
    </source>
</evidence>
<keyword evidence="4 14" id="KW-0808">Transferase</keyword>
<dbReference type="InterPro" id="IPR013783">
    <property type="entry name" value="Ig-like_fold"/>
</dbReference>
<evidence type="ECO:0000256" key="9">
    <source>
        <dbReference type="ARBA" id="ARBA00023136"/>
    </source>
</evidence>
<dbReference type="Gene3D" id="3.90.1480.20">
    <property type="entry name" value="Glycosyl transferase family 29"/>
    <property type="match status" value="2"/>
</dbReference>
<keyword evidence="5 12" id="KW-0812">Transmembrane</keyword>
<dbReference type="SMART" id="SM00429">
    <property type="entry name" value="IPT"/>
    <property type="match status" value="1"/>
</dbReference>
<keyword evidence="7 12" id="KW-1133">Transmembrane helix</keyword>
<evidence type="ECO:0000256" key="8">
    <source>
        <dbReference type="ARBA" id="ARBA00023034"/>
    </source>
</evidence>
<keyword evidence="10" id="KW-0325">Glycoprotein</keyword>
<reference evidence="14" key="1">
    <citation type="submission" date="2014-05" db="EMBL/GenBank/DDBJ databases">
        <title>The transcriptome of the halophilic microalga Tetraselmis sp. GSL018 isolated from the Great Salt Lake, Utah.</title>
        <authorList>
            <person name="Jinkerson R.E."/>
            <person name="D'Adamo S."/>
            <person name="Posewitz M.C."/>
        </authorList>
    </citation>
    <scope>NUCLEOTIDE SEQUENCE</scope>
    <source>
        <strain evidence="14">GSL018</strain>
    </source>
</reference>
<gene>
    <name evidence="14" type="ORF">TSPGSL018_30847</name>
</gene>
<feature type="transmembrane region" description="Helical" evidence="12">
    <location>
        <begin position="21"/>
        <end position="39"/>
    </location>
</feature>
<evidence type="ECO:0000256" key="4">
    <source>
        <dbReference type="ARBA" id="ARBA00022679"/>
    </source>
</evidence>
<dbReference type="GO" id="GO:0003828">
    <property type="term" value="F:alpha-N-acetylneuraminate alpha-2,8-sialyltransferase activity"/>
    <property type="evidence" value="ECO:0007669"/>
    <property type="project" value="TreeGrafter"/>
</dbReference>
<comment type="subcellular location">
    <subcellularLocation>
        <location evidence="1">Golgi apparatus membrane</location>
        <topology evidence="1">Single-pass type II membrane protein</topology>
    </subcellularLocation>
</comment>
<keyword evidence="3 14" id="KW-0328">Glycosyltransferase</keyword>
<evidence type="ECO:0000256" key="12">
    <source>
        <dbReference type="SAM" id="Phobius"/>
    </source>
</evidence>
<dbReference type="InterPro" id="IPR001675">
    <property type="entry name" value="Glyco_trans_29"/>
</dbReference>
<accession>A0A061QMP4</accession>
<dbReference type="AlphaFoldDB" id="A0A061QMP4"/>
<dbReference type="CDD" id="cd19952">
    <property type="entry name" value="GT29"/>
    <property type="match status" value="1"/>
</dbReference>
<dbReference type="InterPro" id="IPR002909">
    <property type="entry name" value="IPT_dom"/>
</dbReference>
<dbReference type="GO" id="GO:0006491">
    <property type="term" value="P:N-glycan processing"/>
    <property type="evidence" value="ECO:0007669"/>
    <property type="project" value="TreeGrafter"/>
</dbReference>
<dbReference type="Gene3D" id="2.60.40.10">
    <property type="entry name" value="Immunoglobulins"/>
    <property type="match status" value="1"/>
</dbReference>
<evidence type="ECO:0000256" key="2">
    <source>
        <dbReference type="ARBA" id="ARBA00006003"/>
    </source>
</evidence>
<dbReference type="InterPro" id="IPR014756">
    <property type="entry name" value="Ig_E-set"/>
</dbReference>
<dbReference type="SUPFAM" id="SSF81296">
    <property type="entry name" value="E set domains"/>
    <property type="match status" value="1"/>
</dbReference>
<sequence>MRWQRISQRQQQRRWPRVQPIHFIGIFLLCYSAFTFLRFPSLNFDEDLPDYDGVWEDDTSALADDQHKPPGAAPGEAVGKGLEGAGSAYHDNKRRARSGWAGEGKADAIDAEWEGDDPAVLGDSSGDGRLSAWAGASGPPPSPTPDPYRARQKELERTRALQQKQEPFAPHVASVVPSHGPRSGGTVLLIRGSGFGSITDEITVTIGGVPCEETRRLSSEAVSCLTPAGQGTDLPVRVERCTCSAQQQGNASAAAAHMEGEFVFSYDEDALKGIITQDPPMKIRPKKINIQMNRQQLGNATDLSFEAEFFDYRLGATNFYSMMPAMIQVLPVADINQKFESCAVVGRGASLLGSRLGPTIDRHHAVFRFDNSPTALKYASDVGRRTRYQVLSPHWANNLLSYGAYPEDPSLPRVTRWWIDVASVVLWGDISQSAYLKLRYIYPGASVVFLSRDLTTMVEAIVSNMRARIEKVLHISLPSNTAPSSQMYTLLMAVNMCNKVRVFGVDSGCTIRSRRCMYTYFDESEPSERAMRQLVLESNIIVALHEAGLLEHVRGPRQMSMGVTDVVVASGGALPRCDSAMCTPPCSGNGRFFNGTCHCRRMFSGASCEHDHLRLNAEALLKGIDLTYKGAILMNQQSVRWLPQDNKSAPSALWELGLIELPPGLANNKTEVGDNYVIDRRTYNLLPETDDALFENWVRTRPLRDPEFDRRLTLRKPGLGTCALVGNSGTLLSHQYGAAIDDHDVVYRFNQAPLFGFKGEVGARCTHESLNSAWVKLLVEGKHGEGVFGQHRNWDWRADDTALVLFELFDPTSYQQKGKDSILTKEQWWKKMFQKLKTRHPDRKVFVMSPKFVGWAYKLYKEFEDRFESLGFGNFRGEKPMSGYYAVMYALQVCSEVDIYGFTPYQESDAGDPLAPRYHYFDEAVPRHNSHSFDLTQNVYRLLASQLPYFRIYD</sequence>
<dbReference type="EMBL" id="GBEZ01027656">
    <property type="protein sequence ID" value="JAC59679.1"/>
    <property type="molecule type" value="Transcribed_RNA"/>
</dbReference>
<evidence type="ECO:0000259" key="13">
    <source>
        <dbReference type="SMART" id="SM00429"/>
    </source>
</evidence>
<evidence type="ECO:0000256" key="11">
    <source>
        <dbReference type="SAM" id="MobiDB-lite"/>
    </source>
</evidence>
<dbReference type="Pfam" id="PF00777">
    <property type="entry name" value="Glyco_transf_29"/>
    <property type="match status" value="2"/>
</dbReference>
<evidence type="ECO:0000256" key="3">
    <source>
        <dbReference type="ARBA" id="ARBA00022676"/>
    </source>
</evidence>